<feature type="repeat" description="Solcar" evidence="11">
    <location>
        <begin position="122"/>
        <end position="219"/>
    </location>
</feature>
<dbReference type="RefSeq" id="XP_069208470.1">
    <property type="nucleotide sequence ID" value="XM_069353828.1"/>
</dbReference>
<dbReference type="InterPro" id="IPR018108">
    <property type="entry name" value="MCP_transmembrane"/>
</dbReference>
<keyword evidence="7 10" id="KW-0496">Mitochondrion</keyword>
<evidence type="ECO:0000313" key="12">
    <source>
        <dbReference type="EMBL" id="KAL1408526.1"/>
    </source>
</evidence>
<dbReference type="Proteomes" id="UP001565368">
    <property type="component" value="Unassembled WGS sequence"/>
</dbReference>
<keyword evidence="5 10" id="KW-0999">Mitochondrion inner membrane</keyword>
<dbReference type="PANTHER" id="PTHR46181">
    <property type="entry name" value="MITOCHONDRIAL GLYCINE TRANSPORTER"/>
    <property type="match status" value="1"/>
</dbReference>
<reference evidence="12 13" key="1">
    <citation type="submission" date="2023-08" db="EMBL/GenBank/DDBJ databases">
        <title>Annotated Genome Sequence of Vanrija albida AlHP1.</title>
        <authorList>
            <person name="Herzog R."/>
        </authorList>
    </citation>
    <scope>NUCLEOTIDE SEQUENCE [LARGE SCALE GENOMIC DNA]</scope>
    <source>
        <strain evidence="12 13">AlHP1</strain>
    </source>
</reference>
<dbReference type="EMBL" id="JBBXJM010000004">
    <property type="protein sequence ID" value="KAL1408526.1"/>
    <property type="molecule type" value="Genomic_DNA"/>
</dbReference>
<proteinExistence type="inferred from homology"/>
<comment type="caution">
    <text evidence="12">The sequence shown here is derived from an EMBL/GenBank/DDBJ whole genome shotgun (WGS) entry which is preliminary data.</text>
</comment>
<dbReference type="PRINTS" id="PR00926">
    <property type="entry name" value="MITOCARRIER"/>
</dbReference>
<dbReference type="HAMAP" id="MF_03064">
    <property type="entry name" value="SLC25A38"/>
    <property type="match status" value="1"/>
</dbReference>
<dbReference type="PROSITE" id="PS50920">
    <property type="entry name" value="SOLCAR"/>
    <property type="match status" value="3"/>
</dbReference>
<keyword evidence="6 10" id="KW-1133">Transmembrane helix</keyword>
<dbReference type="InterPro" id="IPR002067">
    <property type="entry name" value="MCP"/>
</dbReference>
<dbReference type="Pfam" id="PF00153">
    <property type="entry name" value="Mito_carr"/>
    <property type="match status" value="3"/>
</dbReference>
<gene>
    <name evidence="12" type="ORF">Q8F55_005338</name>
</gene>
<evidence type="ECO:0000256" key="9">
    <source>
        <dbReference type="ARBA" id="ARBA00034060"/>
    </source>
</evidence>
<evidence type="ECO:0000256" key="10">
    <source>
        <dbReference type="HAMAP-Rule" id="MF_03064"/>
    </source>
</evidence>
<comment type="subcellular location">
    <subcellularLocation>
        <location evidence="10">Mitochondrion inner membrane</location>
        <topology evidence="10">Multi-pass membrane protein</topology>
    </subcellularLocation>
    <subcellularLocation>
        <location evidence="1">Mitochondrion membrane</location>
        <topology evidence="1">Multi-pass membrane protein</topology>
    </subcellularLocation>
</comment>
<keyword evidence="8 10" id="KW-0472">Membrane</keyword>
<evidence type="ECO:0000313" key="13">
    <source>
        <dbReference type="Proteomes" id="UP001565368"/>
    </source>
</evidence>
<evidence type="ECO:0000256" key="8">
    <source>
        <dbReference type="ARBA" id="ARBA00023136"/>
    </source>
</evidence>
<dbReference type="Gene3D" id="1.50.40.10">
    <property type="entry name" value="Mitochondrial carrier domain"/>
    <property type="match status" value="2"/>
</dbReference>
<keyword evidence="2 10" id="KW-0813">Transport</keyword>
<name>A0ABR3Q220_9TREE</name>
<keyword evidence="4 10" id="KW-0677">Repeat</keyword>
<dbReference type="SUPFAM" id="SSF103506">
    <property type="entry name" value="Mitochondrial carrier"/>
    <property type="match status" value="1"/>
</dbReference>
<dbReference type="InterPro" id="IPR023395">
    <property type="entry name" value="MCP_dom_sf"/>
</dbReference>
<protein>
    <recommendedName>
        <fullName evidence="10">Mitochondrial glycine transporter</fullName>
    </recommendedName>
    <alternativeName>
        <fullName evidence="10">Solute carrier family 25 member 38 homolog</fullName>
    </alternativeName>
</protein>
<sequence length="330" mass="35560">MGTVRTKADIKAQHHLLSGAISGLTSAVCLQPLDLLKTRLQQGYDVGRKSHRLTPVVRQVLSEDGVRGLWRGTVPTVVRNVPGVAIYFYMLSSIRYELGRIPFFKTVVESTDGKKRSALSKLSATGNLVAGAVARTSVGFVLNPVTIIKARFEVRLVLLRRADKQSNAYKEYRSVTGAFRDIVSKAGVRGLFQGFTATAVRDAPYAGIYVVFYEKCKELAGRALALRPELGIPNAALHSGSAVTASVLATVITSPADCVKTRMQVAPAQNPSIGTAVSHIYRDSGLKGFFSGSSLRISRKAASSAIAWTVYEGLLLVFHARDVARKAAPL</sequence>
<evidence type="ECO:0000256" key="3">
    <source>
        <dbReference type="ARBA" id="ARBA00022692"/>
    </source>
</evidence>
<organism evidence="12 13">
    <name type="scientific">Vanrija albida</name>
    <dbReference type="NCBI Taxonomy" id="181172"/>
    <lineage>
        <taxon>Eukaryota</taxon>
        <taxon>Fungi</taxon>
        <taxon>Dikarya</taxon>
        <taxon>Basidiomycota</taxon>
        <taxon>Agaricomycotina</taxon>
        <taxon>Tremellomycetes</taxon>
        <taxon>Trichosporonales</taxon>
        <taxon>Trichosporonaceae</taxon>
        <taxon>Vanrija</taxon>
    </lineage>
</organism>
<dbReference type="PANTHER" id="PTHR46181:SF3">
    <property type="entry name" value="MITOCHONDRIAL GLYCINE TRANSPORTER"/>
    <property type="match status" value="1"/>
</dbReference>
<evidence type="ECO:0000256" key="5">
    <source>
        <dbReference type="ARBA" id="ARBA00022792"/>
    </source>
</evidence>
<evidence type="ECO:0000256" key="4">
    <source>
        <dbReference type="ARBA" id="ARBA00022737"/>
    </source>
</evidence>
<evidence type="ECO:0000256" key="1">
    <source>
        <dbReference type="ARBA" id="ARBA00004225"/>
    </source>
</evidence>
<evidence type="ECO:0000256" key="6">
    <source>
        <dbReference type="ARBA" id="ARBA00022989"/>
    </source>
</evidence>
<keyword evidence="13" id="KW-1185">Reference proteome</keyword>
<accession>A0ABR3Q220</accession>
<dbReference type="GeneID" id="95986381"/>
<feature type="repeat" description="Solcar" evidence="11">
    <location>
        <begin position="233"/>
        <end position="317"/>
    </location>
</feature>
<keyword evidence="3 10" id="KW-0812">Transmembrane</keyword>
<comment type="catalytic activity">
    <reaction evidence="9 10">
        <text>glycine(in) = glycine(out)</text>
        <dbReference type="Rhea" id="RHEA:70715"/>
        <dbReference type="ChEBI" id="CHEBI:57305"/>
    </reaction>
</comment>
<dbReference type="InterPro" id="IPR030847">
    <property type="entry name" value="Hem25/SLC25A38"/>
</dbReference>
<comment type="similarity">
    <text evidence="10">Belongs to the mitochondrial carrier (TC 2.A.29) family. SLC25A38 subfamily.</text>
</comment>
<evidence type="ECO:0000256" key="7">
    <source>
        <dbReference type="ARBA" id="ARBA00023128"/>
    </source>
</evidence>
<feature type="repeat" description="Solcar" evidence="11">
    <location>
        <begin position="10"/>
        <end position="97"/>
    </location>
</feature>
<evidence type="ECO:0000256" key="11">
    <source>
        <dbReference type="PROSITE-ProRule" id="PRU00282"/>
    </source>
</evidence>
<comment type="function">
    <text evidence="10">Mitochondrial glycine transporter that imports glycine into the mitochondrial matrix. Plays an important role in providing glycine for the first enzymatic step in heme biosynthesis, the condensation of glycine with succinyl-CoA to produce 5-aminolevulinate (ALA) in the miochondrial matrix.</text>
</comment>
<evidence type="ECO:0000256" key="2">
    <source>
        <dbReference type="ARBA" id="ARBA00022448"/>
    </source>
</evidence>